<evidence type="ECO:0000313" key="2">
    <source>
        <dbReference type="Proteomes" id="UP001060085"/>
    </source>
</evidence>
<dbReference type="Proteomes" id="UP001060085">
    <property type="component" value="Linkage Group LG06"/>
</dbReference>
<evidence type="ECO:0000313" key="1">
    <source>
        <dbReference type="EMBL" id="KAI5659927.1"/>
    </source>
</evidence>
<protein>
    <submittedName>
        <fullName evidence="1">Uncharacterized protein</fullName>
    </submittedName>
</protein>
<sequence>MLFQVGGQGTRPTFFEMAAAQQLPSSLRAAVTYSLGVLALRRPFIHKILDYEDEFFALLMLVLETHSLRTTDASFAESLYGLRRRGVKIKVSTKEINNKHLDSADSIAHSSLEKRQKVLSVVFMVVLPYFKSKLQSVYNKEREATLRASLWGESDERFDDFDGGGESSDSRSDTNEQGSVQGRAINRIKKIIAACYPWIHAGNEGFSFAYQLLYLLDATGFYSLGLHALGIHVCRATGQELMDTSSRISKIRSRERERLRGPPWLKAVQGALLSCTYVVLDYAQTGLIAAVFFFKMMEWWYQSAEERMSAPTVYPPPPPPPAPKVAKEGIPLSPDKTLCPLCSQKRANPAVVAVSGFVFCYSCIFKYVSQYKRCPVTLVPATVEQIRRLFHDM</sequence>
<dbReference type="EMBL" id="CM044706">
    <property type="protein sequence ID" value="KAI5659927.1"/>
    <property type="molecule type" value="Genomic_DNA"/>
</dbReference>
<reference evidence="2" key="1">
    <citation type="journal article" date="2023" name="Nat. Plants">
        <title>Single-cell RNA sequencing provides a high-resolution roadmap for understanding the multicellular compartmentation of specialized metabolism.</title>
        <authorList>
            <person name="Sun S."/>
            <person name="Shen X."/>
            <person name="Li Y."/>
            <person name="Li Y."/>
            <person name="Wang S."/>
            <person name="Li R."/>
            <person name="Zhang H."/>
            <person name="Shen G."/>
            <person name="Guo B."/>
            <person name="Wei J."/>
            <person name="Xu J."/>
            <person name="St-Pierre B."/>
            <person name="Chen S."/>
            <person name="Sun C."/>
        </authorList>
    </citation>
    <scope>NUCLEOTIDE SEQUENCE [LARGE SCALE GENOMIC DNA]</scope>
</reference>
<proteinExistence type="predicted"/>
<comment type="caution">
    <text evidence="1">The sequence shown here is derived from an EMBL/GenBank/DDBJ whole genome shotgun (WGS) entry which is preliminary data.</text>
</comment>
<gene>
    <name evidence="1" type="ORF">M9H77_28720</name>
</gene>
<organism evidence="1 2">
    <name type="scientific">Catharanthus roseus</name>
    <name type="common">Madagascar periwinkle</name>
    <name type="synonym">Vinca rosea</name>
    <dbReference type="NCBI Taxonomy" id="4058"/>
    <lineage>
        <taxon>Eukaryota</taxon>
        <taxon>Viridiplantae</taxon>
        <taxon>Streptophyta</taxon>
        <taxon>Embryophyta</taxon>
        <taxon>Tracheophyta</taxon>
        <taxon>Spermatophyta</taxon>
        <taxon>Magnoliopsida</taxon>
        <taxon>eudicotyledons</taxon>
        <taxon>Gunneridae</taxon>
        <taxon>Pentapetalae</taxon>
        <taxon>asterids</taxon>
        <taxon>lamiids</taxon>
        <taxon>Gentianales</taxon>
        <taxon>Apocynaceae</taxon>
        <taxon>Rauvolfioideae</taxon>
        <taxon>Vinceae</taxon>
        <taxon>Catharanthinae</taxon>
        <taxon>Catharanthus</taxon>
    </lineage>
</organism>
<accession>A0ACC0AIS6</accession>
<keyword evidence="2" id="KW-1185">Reference proteome</keyword>
<name>A0ACC0AIS6_CATRO</name>